<feature type="transmembrane region" description="Helical" evidence="9">
    <location>
        <begin position="357"/>
        <end position="378"/>
    </location>
</feature>
<feature type="transmembrane region" description="Helical" evidence="9">
    <location>
        <begin position="995"/>
        <end position="1017"/>
    </location>
</feature>
<protein>
    <recommendedName>
        <fullName evidence="10">ABC transporter domain-containing protein</fullName>
    </recommendedName>
</protein>
<dbReference type="GO" id="GO:0140359">
    <property type="term" value="F:ABC-type transporter activity"/>
    <property type="evidence" value="ECO:0007669"/>
    <property type="project" value="InterPro"/>
</dbReference>
<dbReference type="PROSITE" id="PS50893">
    <property type="entry name" value="ABC_TRANSPORTER_2"/>
    <property type="match status" value="3"/>
</dbReference>
<evidence type="ECO:0000256" key="1">
    <source>
        <dbReference type="ARBA" id="ARBA00004141"/>
    </source>
</evidence>
<dbReference type="PROSITE" id="PS00211">
    <property type="entry name" value="ABC_TRANSPORTER_1"/>
    <property type="match status" value="2"/>
</dbReference>
<dbReference type="OMA" id="FCISNWA"/>
<feature type="transmembrane region" description="Helical" evidence="9">
    <location>
        <begin position="1422"/>
        <end position="1439"/>
    </location>
</feature>
<feature type="transmembrane region" description="Helical" evidence="9">
    <location>
        <begin position="966"/>
        <end position="983"/>
    </location>
</feature>
<dbReference type="Pfam" id="PF00005">
    <property type="entry name" value="ABC_tran"/>
    <property type="match status" value="3"/>
</dbReference>
<feature type="transmembrane region" description="Helical" evidence="9">
    <location>
        <begin position="1341"/>
        <end position="1358"/>
    </location>
</feature>
<dbReference type="SUPFAM" id="SSF52540">
    <property type="entry name" value="P-loop containing nucleoside triphosphate hydrolases"/>
    <property type="match status" value="3"/>
</dbReference>
<dbReference type="InterPro" id="IPR013525">
    <property type="entry name" value="ABC2_TM"/>
</dbReference>
<evidence type="ECO:0000313" key="11">
    <source>
        <dbReference type="EnsemblMetazoa" id="SMAR010952-PA"/>
    </source>
</evidence>
<evidence type="ECO:0000256" key="7">
    <source>
        <dbReference type="ARBA" id="ARBA00022989"/>
    </source>
</evidence>
<dbReference type="PhylomeDB" id="T1JB21"/>
<feature type="domain" description="ABC transporter" evidence="10">
    <location>
        <begin position="627"/>
        <end position="870"/>
    </location>
</feature>
<accession>T1JB21</accession>
<feature type="domain" description="ABC transporter" evidence="10">
    <location>
        <begin position="41"/>
        <end position="291"/>
    </location>
</feature>
<reference evidence="12" key="1">
    <citation type="submission" date="2011-05" db="EMBL/GenBank/DDBJ databases">
        <authorList>
            <person name="Richards S.R."/>
            <person name="Qu J."/>
            <person name="Jiang H."/>
            <person name="Jhangiani S.N."/>
            <person name="Agravi P."/>
            <person name="Goodspeed R."/>
            <person name="Gross S."/>
            <person name="Mandapat C."/>
            <person name="Jackson L."/>
            <person name="Mathew T."/>
            <person name="Pu L."/>
            <person name="Thornton R."/>
            <person name="Saada N."/>
            <person name="Wilczek-Boney K.B."/>
            <person name="Lee S."/>
            <person name="Kovar C."/>
            <person name="Wu Y."/>
            <person name="Scherer S.E."/>
            <person name="Worley K.C."/>
            <person name="Muzny D.M."/>
            <person name="Gibbs R."/>
        </authorList>
    </citation>
    <scope>NUCLEOTIDE SEQUENCE</scope>
    <source>
        <strain evidence="12">Brora</strain>
    </source>
</reference>
<evidence type="ECO:0000256" key="6">
    <source>
        <dbReference type="ARBA" id="ARBA00022840"/>
    </source>
</evidence>
<dbReference type="InterPro" id="IPR043926">
    <property type="entry name" value="ABCG_dom"/>
</dbReference>
<dbReference type="PANTHER" id="PTHR48041">
    <property type="entry name" value="ABC TRANSPORTER G FAMILY MEMBER 28"/>
    <property type="match status" value="1"/>
</dbReference>
<name>T1JB21_STRMM</name>
<feature type="transmembrane region" description="Helical" evidence="9">
    <location>
        <begin position="1055"/>
        <end position="1076"/>
    </location>
</feature>
<feature type="transmembrane region" description="Helical" evidence="9">
    <location>
        <begin position="1029"/>
        <end position="1049"/>
    </location>
</feature>
<feature type="transmembrane region" description="Helical" evidence="9">
    <location>
        <begin position="1169"/>
        <end position="1193"/>
    </location>
</feature>
<feature type="domain" description="ABC transporter" evidence="10">
    <location>
        <begin position="1063"/>
        <end position="1343"/>
    </location>
</feature>
<dbReference type="eggNOG" id="KOG0061">
    <property type="taxonomic scope" value="Eukaryota"/>
</dbReference>
<feature type="transmembrane region" description="Helical" evidence="9">
    <location>
        <begin position="1480"/>
        <end position="1498"/>
    </location>
</feature>
<evidence type="ECO:0000256" key="9">
    <source>
        <dbReference type="SAM" id="Phobius"/>
    </source>
</evidence>
<dbReference type="Gene3D" id="3.40.50.300">
    <property type="entry name" value="P-loop containing nucleotide triphosphate hydrolases"/>
    <property type="match status" value="3"/>
</dbReference>
<dbReference type="InterPro" id="IPR017871">
    <property type="entry name" value="ABC_transporter-like_CS"/>
</dbReference>
<feature type="transmembrane region" description="Helical" evidence="9">
    <location>
        <begin position="390"/>
        <end position="410"/>
    </location>
</feature>
<dbReference type="EnsemblMetazoa" id="SMAR010952-RA">
    <property type="protein sequence ID" value="SMAR010952-PA"/>
    <property type="gene ID" value="SMAR010952"/>
</dbReference>
<keyword evidence="6" id="KW-0067">ATP-binding</keyword>
<evidence type="ECO:0000256" key="5">
    <source>
        <dbReference type="ARBA" id="ARBA00022741"/>
    </source>
</evidence>
<keyword evidence="8 9" id="KW-0472">Membrane</keyword>
<dbReference type="Pfam" id="PF01061">
    <property type="entry name" value="ABC2_membrane"/>
    <property type="match status" value="4"/>
</dbReference>
<dbReference type="Proteomes" id="UP000014500">
    <property type="component" value="Unassembled WGS sequence"/>
</dbReference>
<organism evidence="11 12">
    <name type="scientific">Strigamia maritima</name>
    <name type="common">European centipede</name>
    <name type="synonym">Geophilus maritimus</name>
    <dbReference type="NCBI Taxonomy" id="126957"/>
    <lineage>
        <taxon>Eukaryota</taxon>
        <taxon>Metazoa</taxon>
        <taxon>Ecdysozoa</taxon>
        <taxon>Arthropoda</taxon>
        <taxon>Myriapoda</taxon>
        <taxon>Chilopoda</taxon>
        <taxon>Pleurostigmophora</taxon>
        <taxon>Geophilomorpha</taxon>
        <taxon>Linotaeniidae</taxon>
        <taxon>Strigamia</taxon>
    </lineage>
</organism>
<dbReference type="InterPro" id="IPR050352">
    <property type="entry name" value="ABCG_transporters"/>
</dbReference>
<comment type="similarity">
    <text evidence="2">Belongs to the ABC transporter superfamily. ABCG family. Eye pigment precursor importer (TC 3.A.1.204) subfamily.</text>
</comment>
<evidence type="ECO:0000256" key="8">
    <source>
        <dbReference type="ARBA" id="ARBA00023136"/>
    </source>
</evidence>
<dbReference type="GO" id="GO:0016887">
    <property type="term" value="F:ATP hydrolysis activity"/>
    <property type="evidence" value="ECO:0007669"/>
    <property type="project" value="InterPro"/>
</dbReference>
<evidence type="ECO:0000259" key="10">
    <source>
        <dbReference type="PROSITE" id="PS50893"/>
    </source>
</evidence>
<evidence type="ECO:0000256" key="2">
    <source>
        <dbReference type="ARBA" id="ARBA00005814"/>
    </source>
</evidence>
<proteinExistence type="inferred from homology"/>
<dbReference type="CDD" id="cd03213">
    <property type="entry name" value="ABCG_EPDR"/>
    <property type="match status" value="2"/>
</dbReference>
<dbReference type="HOGENOM" id="CLU_248630_0_0_1"/>
<dbReference type="InterPro" id="IPR003439">
    <property type="entry name" value="ABC_transporter-like_ATP-bd"/>
</dbReference>
<keyword evidence="4 9" id="KW-0812">Transmembrane</keyword>
<feature type="transmembrane region" description="Helical" evidence="9">
    <location>
        <begin position="470"/>
        <end position="494"/>
    </location>
</feature>
<reference evidence="11" key="2">
    <citation type="submission" date="2015-02" db="UniProtKB">
        <authorList>
            <consortium name="EnsemblMetazoa"/>
        </authorList>
    </citation>
    <scope>IDENTIFICATION</scope>
</reference>
<dbReference type="Pfam" id="PF19055">
    <property type="entry name" value="ABC2_membrane_7"/>
    <property type="match status" value="2"/>
</dbReference>
<feature type="transmembrane region" description="Helical" evidence="9">
    <location>
        <begin position="444"/>
        <end position="463"/>
    </location>
</feature>
<dbReference type="STRING" id="126957.T1JB21"/>
<dbReference type="InterPro" id="IPR003593">
    <property type="entry name" value="AAA+_ATPase"/>
</dbReference>
<comment type="subcellular location">
    <subcellularLocation>
        <location evidence="1">Membrane</location>
        <topology evidence="1">Multi-pass membrane protein</topology>
    </subcellularLocation>
</comment>
<feature type="transmembrane region" description="Helical" evidence="9">
    <location>
        <begin position="1085"/>
        <end position="1105"/>
    </location>
</feature>
<evidence type="ECO:0000256" key="3">
    <source>
        <dbReference type="ARBA" id="ARBA00022448"/>
    </source>
</evidence>
<feature type="transmembrane region" description="Helical" evidence="9">
    <location>
        <begin position="1445"/>
        <end position="1468"/>
    </location>
</feature>
<dbReference type="FunFam" id="3.40.50.300:FF:003483">
    <property type="entry name" value="WHiTe (Drosophila) related ABC transporter"/>
    <property type="match status" value="2"/>
</dbReference>
<sequence length="1502" mass="168700">MTSTEATSIEMELTELKNTSKFMQSFPEIVLTWTDVNASCIQLTKQKFFSGLRSKATQINKFVLYFTLVNGLAKPRELLAIMGASGAGKTTLLNILTKKNQDTLTVSGQVNINNQRATKKMIATVTAFVQQDNLFIGTLTVKEQLIFQARLTLGNTTYSEKLERVDQVIQELGLSKCQNTLIGIVGRVKGISGGEKLRLAIACELLTNPPMLFCDEPTSGLDASMAQHVMTILRNLALKGKTVICTIHQPSSKIYAIFDKILFLAEGRVAYLGSRQGALEYFDNLNYKCPANYNPADYFIHTLTVTAADDTENKKSIISEICNSFEKSDDNIYKVPWTEQFRAVLWRSSTSVYREPILIKVRILQTFFVGLLAGVLYYRQDLSQRSIPNINGVINVLIMNISYQNLYAVIQVFCSELPIFLRDHSSGLYGAGVYFLSKILADQFIFIISPFVLATVSYWLIGFNPDISKYFIASLIYILVANAASSFGYLISSISTSTPTAIIIGAHFILVFLLFGGFYIHKNSFPWYIRWISNVSWCSYGYEALAINQWKDVNHIECNLNNNTCLRTGLKILQEYDINAAMAPAVYTIEMSDPNLHEIELNSKNNQQGIILTWNNLNVHYVPPKKCHLSTLFKAQRNQLPKQILNNVSGLAKPGELLAIMGSSGAGKTTLLNILTMKNQKKLSISGEVFTNNQPMTSKSIATMTAYIQQDNLFIGTLTVKEQLIFQARLTMGDTTYPEKLMRVDEVIQELGLSKCQDTLIGIVGRVKGISGGEKRRLAVACELLTDPYLLFCDEPTSGLDTAMAQSVVTLLQTLAMKGKTVICTIHQPSSEIYALFDKVLFLAEGRLAYLGSRENALEFFENLHFKCPSNYNPADYFIHTLAITPDDKAEKLRKISEICDFFEKSDNNTLIKQDIQYIINNEKMKLPDQIRKSRYKVPWVEQFRAVMWRSCLSVYKDPMLIKARLLQSFLIGLILGLAYYHQDLSQGKISNVNGAIYILLINITYQNMFAVINVFSPELPIFMREHTGGLYGPGVYFFCKTFADVSFVPEVSKFFWTCLIIILVANAASSFGYLFSSICSTPQLALSIGPSCIVPLLLFGGYFLRTSTLGPYVSWISNISWFSYGFETLLLNQWKDVKHIECNNLNSTTCKNNGLEILDEYKLQPNDFLLRIFELLALVVCIRLAAFLAFAIRAKIKARLTMGNTTYSEKLERVDQVIQELGLAKCQDTLIGIVGHIKGISGGEKRRLAIGCEILTISPLLVCDEPTSGLDSHMAQNIITILQNLAMKGKTVVCTIHQPSSEIYANFDNNKVTWIEQFRAVMWRSMLCIYKEPIMMKARFLQAFLVGLCLGFIYYHQELTQLSVPNINSAMFILLLESSYYNMFAVIHVFCSELPIFLREHSSGLYGSGVYFFSKTFADQFIFIITPIIFTTTAYWLIGFNPNISKFFITCLIFILVANASSSYGYLISAMSSSTAMALAVAPSCVTPLYLFGGFFIRKML</sequence>
<dbReference type="GO" id="GO:0005524">
    <property type="term" value="F:ATP binding"/>
    <property type="evidence" value="ECO:0007669"/>
    <property type="project" value="UniProtKB-KW"/>
</dbReference>
<dbReference type="InterPro" id="IPR027417">
    <property type="entry name" value="P-loop_NTPase"/>
</dbReference>
<keyword evidence="7 9" id="KW-1133">Transmembrane helix</keyword>
<dbReference type="PANTHER" id="PTHR48041:SF139">
    <property type="entry name" value="PROTEIN SCARLET"/>
    <property type="match status" value="1"/>
</dbReference>
<evidence type="ECO:0000256" key="4">
    <source>
        <dbReference type="ARBA" id="ARBA00022692"/>
    </source>
</evidence>
<keyword evidence="3" id="KW-0813">Transport</keyword>
<dbReference type="EMBL" id="JH432008">
    <property type="status" value="NOT_ANNOTATED_CDS"/>
    <property type="molecule type" value="Genomic_DNA"/>
</dbReference>
<feature type="transmembrane region" description="Helical" evidence="9">
    <location>
        <begin position="500"/>
        <end position="520"/>
    </location>
</feature>
<keyword evidence="12" id="KW-1185">Reference proteome</keyword>
<dbReference type="SMART" id="SM00382">
    <property type="entry name" value="AAA"/>
    <property type="match status" value="2"/>
</dbReference>
<keyword evidence="5" id="KW-0547">Nucleotide-binding</keyword>
<dbReference type="GO" id="GO:0005886">
    <property type="term" value="C:plasma membrane"/>
    <property type="evidence" value="ECO:0007669"/>
    <property type="project" value="TreeGrafter"/>
</dbReference>
<evidence type="ECO:0000313" key="12">
    <source>
        <dbReference type="Proteomes" id="UP000014500"/>
    </source>
</evidence>